<keyword evidence="3" id="KW-1185">Reference proteome</keyword>
<dbReference type="PANTHER" id="PTHR31672">
    <property type="entry name" value="BNACNNG10540D PROTEIN"/>
    <property type="match status" value="1"/>
</dbReference>
<gene>
    <name evidence="2" type="ORF">TSUD_281110</name>
</gene>
<dbReference type="AlphaFoldDB" id="A0A2Z6PDZ1"/>
<proteinExistence type="predicted"/>
<dbReference type="NCBIfam" id="TIGR01640">
    <property type="entry name" value="F_box_assoc_1"/>
    <property type="match status" value="1"/>
</dbReference>
<sequence>MSTTRHFHFINYYNHVGKYIITSCPLLCVSTVVSTNDIKQLGYSSYKDGYRHRDAIVGSYNGILCLAQVYYNVSFVLLWNPSIRKVKKLPCLKDPCYISKNTFGFGYNFVTDNYKVVAILTYDVRDSDGDVVCKTVVKVNTLGTNLWKNILEFPFGSSPEHGSGIFVSGTINWLASKPWRGRSCFIISFDLGKESYQKVLHLIIERKM</sequence>
<dbReference type="OrthoDB" id="591557at2759"/>
<dbReference type="InterPro" id="IPR017451">
    <property type="entry name" value="F-box-assoc_interact_dom"/>
</dbReference>
<dbReference type="PANTHER" id="PTHR31672:SF13">
    <property type="entry name" value="F-BOX PROTEIN CPR30-LIKE"/>
    <property type="match status" value="1"/>
</dbReference>
<reference evidence="3" key="1">
    <citation type="journal article" date="2017" name="Front. Plant Sci.">
        <title>Climate Clever Clovers: New Paradigm to Reduce the Environmental Footprint of Ruminants by Breeding Low Methanogenic Forages Utilizing Haplotype Variation.</title>
        <authorList>
            <person name="Kaur P."/>
            <person name="Appels R."/>
            <person name="Bayer P.E."/>
            <person name="Keeble-Gagnere G."/>
            <person name="Wang J."/>
            <person name="Hirakawa H."/>
            <person name="Shirasawa K."/>
            <person name="Vercoe P."/>
            <person name="Stefanova K."/>
            <person name="Durmic Z."/>
            <person name="Nichols P."/>
            <person name="Revell C."/>
            <person name="Isobe S.N."/>
            <person name="Edwards D."/>
            <person name="Erskine W."/>
        </authorList>
    </citation>
    <scope>NUCLEOTIDE SEQUENCE [LARGE SCALE GENOMIC DNA]</scope>
    <source>
        <strain evidence="3">cv. Daliak</strain>
    </source>
</reference>
<name>A0A2Z6PDZ1_TRISU</name>
<evidence type="ECO:0000313" key="3">
    <source>
        <dbReference type="Proteomes" id="UP000242715"/>
    </source>
</evidence>
<accession>A0A2Z6PDZ1</accession>
<dbReference type="EMBL" id="DF974468">
    <property type="protein sequence ID" value="GAU48760.1"/>
    <property type="molecule type" value="Genomic_DNA"/>
</dbReference>
<evidence type="ECO:0000313" key="2">
    <source>
        <dbReference type="EMBL" id="GAU48760.1"/>
    </source>
</evidence>
<dbReference type="InterPro" id="IPR050796">
    <property type="entry name" value="SCF_F-box_component"/>
</dbReference>
<feature type="domain" description="F-box associated beta-propeller type 3" evidence="1">
    <location>
        <begin position="54"/>
        <end position="197"/>
    </location>
</feature>
<protein>
    <recommendedName>
        <fullName evidence="1">F-box associated beta-propeller type 3 domain-containing protein</fullName>
    </recommendedName>
</protein>
<dbReference type="Pfam" id="PF08268">
    <property type="entry name" value="FBA_3"/>
    <property type="match status" value="1"/>
</dbReference>
<dbReference type="Proteomes" id="UP000242715">
    <property type="component" value="Unassembled WGS sequence"/>
</dbReference>
<evidence type="ECO:0000259" key="1">
    <source>
        <dbReference type="Pfam" id="PF08268"/>
    </source>
</evidence>
<organism evidence="2 3">
    <name type="scientific">Trifolium subterraneum</name>
    <name type="common">Subterranean clover</name>
    <dbReference type="NCBI Taxonomy" id="3900"/>
    <lineage>
        <taxon>Eukaryota</taxon>
        <taxon>Viridiplantae</taxon>
        <taxon>Streptophyta</taxon>
        <taxon>Embryophyta</taxon>
        <taxon>Tracheophyta</taxon>
        <taxon>Spermatophyta</taxon>
        <taxon>Magnoliopsida</taxon>
        <taxon>eudicotyledons</taxon>
        <taxon>Gunneridae</taxon>
        <taxon>Pentapetalae</taxon>
        <taxon>rosids</taxon>
        <taxon>fabids</taxon>
        <taxon>Fabales</taxon>
        <taxon>Fabaceae</taxon>
        <taxon>Papilionoideae</taxon>
        <taxon>50 kb inversion clade</taxon>
        <taxon>NPAAA clade</taxon>
        <taxon>Hologalegina</taxon>
        <taxon>IRL clade</taxon>
        <taxon>Trifolieae</taxon>
        <taxon>Trifolium</taxon>
    </lineage>
</organism>
<dbReference type="InterPro" id="IPR013187">
    <property type="entry name" value="F-box-assoc_dom_typ3"/>
</dbReference>